<comment type="cofactor">
    <cofactor evidence="1 12">
        <name>heme</name>
        <dbReference type="ChEBI" id="CHEBI:30413"/>
    </cofactor>
</comment>
<dbReference type="Gene3D" id="1.10.630.10">
    <property type="entry name" value="Cytochrome P450"/>
    <property type="match status" value="1"/>
</dbReference>
<keyword evidence="5" id="KW-0812">Transmembrane</keyword>
<dbReference type="GO" id="GO:0005506">
    <property type="term" value="F:iron ion binding"/>
    <property type="evidence" value="ECO:0007669"/>
    <property type="project" value="InterPro"/>
</dbReference>
<dbReference type="InterPro" id="IPR001128">
    <property type="entry name" value="Cyt_P450"/>
</dbReference>
<evidence type="ECO:0000256" key="1">
    <source>
        <dbReference type="ARBA" id="ARBA00001971"/>
    </source>
</evidence>
<evidence type="ECO:0000256" key="4">
    <source>
        <dbReference type="ARBA" id="ARBA00022617"/>
    </source>
</evidence>
<dbReference type="OrthoDB" id="1055148at2759"/>
<reference evidence="14" key="1">
    <citation type="submission" date="2020-09" db="EMBL/GenBank/DDBJ databases">
        <title>Genome-Enabled Discovery of Anthraquinone Biosynthesis in Senna tora.</title>
        <authorList>
            <person name="Kang S.-H."/>
            <person name="Pandey R.P."/>
            <person name="Lee C.-M."/>
            <person name="Sim J.-S."/>
            <person name="Jeong J.-T."/>
            <person name="Choi B.-S."/>
            <person name="Jung M."/>
            <person name="Ginzburg D."/>
            <person name="Zhao K."/>
            <person name="Won S.Y."/>
            <person name="Oh T.-J."/>
            <person name="Yu Y."/>
            <person name="Kim N.-H."/>
            <person name="Lee O.R."/>
            <person name="Lee T.-H."/>
            <person name="Bashyal P."/>
            <person name="Kim T.-S."/>
            <person name="Lee W.-H."/>
            <person name="Kawkins C."/>
            <person name="Kim C.-K."/>
            <person name="Kim J.S."/>
            <person name="Ahn B.O."/>
            <person name="Rhee S.Y."/>
            <person name="Sohng J.K."/>
        </authorList>
    </citation>
    <scope>NUCLEOTIDE SEQUENCE</scope>
    <source>
        <tissue evidence="14">Leaf</tissue>
    </source>
</reference>
<dbReference type="AlphaFoldDB" id="A0A834TQH2"/>
<dbReference type="InterPro" id="IPR002401">
    <property type="entry name" value="Cyt_P450_E_grp-I"/>
</dbReference>
<evidence type="ECO:0000256" key="2">
    <source>
        <dbReference type="ARBA" id="ARBA00004167"/>
    </source>
</evidence>
<comment type="similarity">
    <text evidence="3 13">Belongs to the cytochrome P450 family.</text>
</comment>
<dbReference type="PANTHER" id="PTHR24298">
    <property type="entry name" value="FLAVONOID 3'-MONOOXYGENASE-RELATED"/>
    <property type="match status" value="1"/>
</dbReference>
<keyword evidence="11" id="KW-0472">Membrane</keyword>
<protein>
    <submittedName>
        <fullName evidence="14">Cytochrome P450 89A2-like</fullName>
    </submittedName>
</protein>
<keyword evidence="6 12" id="KW-0479">Metal-binding</keyword>
<accession>A0A834TQH2</accession>
<sequence length="517" mass="59760">MELCFIILIILILTLFFFFIKTTFPSHHSSLLPPGPPRIPIIGSLFLLRFSFPQLEPYLRHLHAKHGPIVSLFVTPSRPVVSISDRSLAHRALVQNGAVFSDRPSGFTTGREMVVNNKEHNISTESYGPTWRLLRRNLASGFLNPTRVGSFSGARKRALDTLVGRIKDASRCNDCVVKVVDHLEYGVFSLLVMMCFGERLDEKEIRRIECVQRGLLLGSNRFHVLKIWPKVSRILFWNRWKELVRMVKEQEDVLVPLVRARKKAKEDDDANNNHHEGIISYVDTLLDLVLPEEKRKLDEGELVSISSEFLSAGTDTTTTALLWIMANLVKYSHIQHRLFEEIRKIMGRREKEDMKEVREEDLRKLPYLKAIILEGLRRHPPSHYLVPHAASNDVVLNDYLIPKSGTVSFMVADMGWDPEVWEDPMEFKPERFLNEDEELIEFDVTGSKEIKMMPFGAGRRMCPAYNLAMLHLEYFVANLVWNFEWKKVANNDVDLSEKQEFTVTMKNPLQVHITCRR</sequence>
<feature type="binding site" description="axial binding residue" evidence="12">
    <location>
        <position position="462"/>
    </location>
    <ligand>
        <name>heme</name>
        <dbReference type="ChEBI" id="CHEBI:30413"/>
    </ligand>
    <ligandPart>
        <name>Fe</name>
        <dbReference type="ChEBI" id="CHEBI:18248"/>
    </ligandPart>
</feature>
<dbReference type="InterPro" id="IPR036396">
    <property type="entry name" value="Cyt_P450_sf"/>
</dbReference>
<dbReference type="InterPro" id="IPR017972">
    <property type="entry name" value="Cyt_P450_CS"/>
</dbReference>
<dbReference type="InterPro" id="IPR051103">
    <property type="entry name" value="Plant_metabolite_P450s"/>
</dbReference>
<evidence type="ECO:0000256" key="9">
    <source>
        <dbReference type="ARBA" id="ARBA00023004"/>
    </source>
</evidence>
<keyword evidence="8 13" id="KW-0560">Oxidoreductase</keyword>
<evidence type="ECO:0000256" key="13">
    <source>
        <dbReference type="RuleBase" id="RU000461"/>
    </source>
</evidence>
<keyword evidence="4 12" id="KW-0349">Heme</keyword>
<dbReference type="SUPFAM" id="SSF48264">
    <property type="entry name" value="Cytochrome P450"/>
    <property type="match status" value="1"/>
</dbReference>
<dbReference type="GO" id="GO:0016709">
    <property type="term" value="F:oxidoreductase activity, acting on paired donors, with incorporation or reduction of molecular oxygen, NAD(P)H as one donor, and incorporation of one atom of oxygen"/>
    <property type="evidence" value="ECO:0007669"/>
    <property type="project" value="TreeGrafter"/>
</dbReference>
<name>A0A834TQH2_9FABA</name>
<dbReference type="CDD" id="cd11075">
    <property type="entry name" value="CYP77_89"/>
    <property type="match status" value="1"/>
</dbReference>
<dbReference type="PROSITE" id="PS00086">
    <property type="entry name" value="CYTOCHROME_P450"/>
    <property type="match status" value="1"/>
</dbReference>
<gene>
    <name evidence="14" type="ORF">G2W53_022869</name>
</gene>
<dbReference type="EMBL" id="JAAIUW010000007">
    <property type="protein sequence ID" value="KAF7824725.1"/>
    <property type="molecule type" value="Genomic_DNA"/>
</dbReference>
<evidence type="ECO:0000256" key="6">
    <source>
        <dbReference type="ARBA" id="ARBA00022723"/>
    </source>
</evidence>
<proteinExistence type="inferred from homology"/>
<evidence type="ECO:0000256" key="8">
    <source>
        <dbReference type="ARBA" id="ARBA00023002"/>
    </source>
</evidence>
<evidence type="ECO:0000256" key="10">
    <source>
        <dbReference type="ARBA" id="ARBA00023033"/>
    </source>
</evidence>
<dbReference type="PANTHER" id="PTHR24298:SF800">
    <property type="entry name" value="CYTOCHROME P450 89A2-RELATED"/>
    <property type="match status" value="1"/>
</dbReference>
<keyword evidence="9 12" id="KW-0408">Iron</keyword>
<evidence type="ECO:0000256" key="7">
    <source>
        <dbReference type="ARBA" id="ARBA00022989"/>
    </source>
</evidence>
<evidence type="ECO:0000256" key="3">
    <source>
        <dbReference type="ARBA" id="ARBA00010617"/>
    </source>
</evidence>
<evidence type="ECO:0000313" key="15">
    <source>
        <dbReference type="Proteomes" id="UP000634136"/>
    </source>
</evidence>
<dbReference type="Pfam" id="PF00067">
    <property type="entry name" value="p450"/>
    <property type="match status" value="1"/>
</dbReference>
<evidence type="ECO:0000256" key="5">
    <source>
        <dbReference type="ARBA" id="ARBA00022692"/>
    </source>
</evidence>
<comment type="subcellular location">
    <subcellularLocation>
        <location evidence="2">Membrane</location>
        <topology evidence="2">Single-pass membrane protein</topology>
    </subcellularLocation>
</comment>
<dbReference type="Proteomes" id="UP000634136">
    <property type="component" value="Unassembled WGS sequence"/>
</dbReference>
<evidence type="ECO:0000256" key="12">
    <source>
        <dbReference type="PIRSR" id="PIRSR602401-1"/>
    </source>
</evidence>
<dbReference type="GO" id="GO:0016020">
    <property type="term" value="C:membrane"/>
    <property type="evidence" value="ECO:0007669"/>
    <property type="project" value="UniProtKB-SubCell"/>
</dbReference>
<evidence type="ECO:0000256" key="11">
    <source>
        <dbReference type="ARBA" id="ARBA00023136"/>
    </source>
</evidence>
<comment type="caution">
    <text evidence="14">The sequence shown here is derived from an EMBL/GenBank/DDBJ whole genome shotgun (WGS) entry which is preliminary data.</text>
</comment>
<dbReference type="FunFam" id="1.10.630.10:FF:000012">
    <property type="entry name" value="Cytochrome P450 family protein"/>
    <property type="match status" value="1"/>
</dbReference>
<keyword evidence="10 13" id="KW-0503">Monooxygenase</keyword>
<dbReference type="GO" id="GO:0020037">
    <property type="term" value="F:heme binding"/>
    <property type="evidence" value="ECO:0007669"/>
    <property type="project" value="InterPro"/>
</dbReference>
<keyword evidence="15" id="KW-1185">Reference proteome</keyword>
<evidence type="ECO:0000313" key="14">
    <source>
        <dbReference type="EMBL" id="KAF7824725.1"/>
    </source>
</evidence>
<keyword evidence="7" id="KW-1133">Transmembrane helix</keyword>
<dbReference type="PRINTS" id="PR00385">
    <property type="entry name" value="P450"/>
</dbReference>
<organism evidence="14 15">
    <name type="scientific">Senna tora</name>
    <dbReference type="NCBI Taxonomy" id="362788"/>
    <lineage>
        <taxon>Eukaryota</taxon>
        <taxon>Viridiplantae</taxon>
        <taxon>Streptophyta</taxon>
        <taxon>Embryophyta</taxon>
        <taxon>Tracheophyta</taxon>
        <taxon>Spermatophyta</taxon>
        <taxon>Magnoliopsida</taxon>
        <taxon>eudicotyledons</taxon>
        <taxon>Gunneridae</taxon>
        <taxon>Pentapetalae</taxon>
        <taxon>rosids</taxon>
        <taxon>fabids</taxon>
        <taxon>Fabales</taxon>
        <taxon>Fabaceae</taxon>
        <taxon>Caesalpinioideae</taxon>
        <taxon>Cassia clade</taxon>
        <taxon>Senna</taxon>
    </lineage>
</organism>
<dbReference type="PRINTS" id="PR00463">
    <property type="entry name" value="EP450I"/>
</dbReference>